<comment type="caution">
    <text evidence="2">The sequence shown here is derived from an EMBL/GenBank/DDBJ whole genome shotgun (WGS) entry which is preliminary data.</text>
</comment>
<keyword evidence="3" id="KW-1185">Reference proteome</keyword>
<sequence>MKSSPFMKRVLIPFWLVQLAFVLCFFRVYIWLVTIIDKYENSGDDEGKYDNYGIPVVVYLLTVVCLIGLMLLLAEIFLFFCGKLKPINYFVVQSIQTFIWLGMLVAQVINGVEVISEDGAPDATRSIVLGDMRYVGISTALL</sequence>
<evidence type="ECO:0000313" key="3">
    <source>
        <dbReference type="Proteomes" id="UP001590951"/>
    </source>
</evidence>
<feature type="transmembrane region" description="Helical" evidence="1">
    <location>
        <begin position="56"/>
        <end position="80"/>
    </location>
</feature>
<dbReference type="EMBL" id="JBHFEH010000006">
    <property type="protein sequence ID" value="KAL2056866.1"/>
    <property type="molecule type" value="Genomic_DNA"/>
</dbReference>
<name>A0ABR4BJ68_9LECA</name>
<evidence type="ECO:0000256" key="1">
    <source>
        <dbReference type="SAM" id="Phobius"/>
    </source>
</evidence>
<reference evidence="2 3" key="1">
    <citation type="submission" date="2024-09" db="EMBL/GenBank/DDBJ databases">
        <title>Rethinking Asexuality: The Enigmatic Case of Functional Sexual Genes in Lepraria (Stereocaulaceae).</title>
        <authorList>
            <person name="Doellman M."/>
            <person name="Sun Y."/>
            <person name="Barcenas-Pena A."/>
            <person name="Lumbsch H.T."/>
            <person name="Grewe F."/>
        </authorList>
    </citation>
    <scope>NUCLEOTIDE SEQUENCE [LARGE SCALE GENOMIC DNA]</scope>
    <source>
        <strain evidence="2 3">Grewe 0041</strain>
    </source>
</reference>
<organism evidence="2 3">
    <name type="scientific">Lepraria finkii</name>
    <dbReference type="NCBI Taxonomy" id="1340010"/>
    <lineage>
        <taxon>Eukaryota</taxon>
        <taxon>Fungi</taxon>
        <taxon>Dikarya</taxon>
        <taxon>Ascomycota</taxon>
        <taxon>Pezizomycotina</taxon>
        <taxon>Lecanoromycetes</taxon>
        <taxon>OSLEUM clade</taxon>
        <taxon>Lecanoromycetidae</taxon>
        <taxon>Lecanorales</taxon>
        <taxon>Lecanorineae</taxon>
        <taxon>Stereocaulaceae</taxon>
        <taxon>Lepraria</taxon>
    </lineage>
</organism>
<dbReference type="Proteomes" id="UP001590951">
    <property type="component" value="Unassembled WGS sequence"/>
</dbReference>
<feature type="transmembrane region" description="Helical" evidence="1">
    <location>
        <begin position="12"/>
        <end position="36"/>
    </location>
</feature>
<keyword evidence="1" id="KW-0472">Membrane</keyword>
<feature type="transmembrane region" description="Helical" evidence="1">
    <location>
        <begin position="87"/>
        <end position="109"/>
    </location>
</feature>
<evidence type="ECO:0000313" key="2">
    <source>
        <dbReference type="EMBL" id="KAL2056866.1"/>
    </source>
</evidence>
<keyword evidence="1" id="KW-1133">Transmembrane helix</keyword>
<accession>A0ABR4BJ68</accession>
<protein>
    <submittedName>
        <fullName evidence="2">Uncharacterized protein</fullName>
    </submittedName>
</protein>
<gene>
    <name evidence="2" type="ORF">ABVK25_002605</name>
</gene>
<proteinExistence type="predicted"/>
<keyword evidence="1" id="KW-0812">Transmembrane</keyword>